<evidence type="ECO:0000256" key="6">
    <source>
        <dbReference type="ARBA" id="ARBA00022741"/>
    </source>
</evidence>
<evidence type="ECO:0000259" key="15">
    <source>
        <dbReference type="PROSITE" id="PS50975"/>
    </source>
</evidence>
<sequence length="382" mass="41151">MTKTVLVLFGGQSPEHPVSIVTAVGVLNALDTDHYTPIPVGINQQGDWVLAGQHQPADAPWSVATLINQPPAETTHTTALSEELPEVSATDTPVALRAVNSHAQLIDVEGKVIADIDVVFPLLHGPNGEDGTVQGMFETLGVPYVGAGVLASAVGMDKHFMKIAFQHAGLSVGPWVTINDADWRNNKTQVLNRIAALDLPLFVKPARGGSSLGIRRVTMLSELEAAIEYAREYDSKVVVEQGILGREIECGVLDGLNGAAPSASYPGEIVVTGEDNDEFQFYDFTSKYQSADSAELSCPAQLPEEATELVRQQAVTAFQAVDAAGLSRVDFFYTDDGELIINEINTMPGFTPISMYPQMWQRTGVEYSVLIDTLLELALESR</sequence>
<protein>
    <recommendedName>
        <fullName evidence="13">D-alanine--D-alanine ligase</fullName>
        <ecNumber evidence="13">6.3.2.4</ecNumber>
    </recommendedName>
    <alternativeName>
        <fullName evidence="13">D-Ala-D-Ala ligase</fullName>
    </alternativeName>
    <alternativeName>
        <fullName evidence="13">D-alanylalanine synthetase</fullName>
    </alternativeName>
</protein>
<keyword evidence="9 13" id="KW-0133">Cell shape</keyword>
<comment type="similarity">
    <text evidence="3 13">Belongs to the D-alanine--D-alanine ligase family.</text>
</comment>
<dbReference type="InterPro" id="IPR011095">
    <property type="entry name" value="Dala_Dala_lig_C"/>
</dbReference>
<evidence type="ECO:0000256" key="13">
    <source>
        <dbReference type="HAMAP-Rule" id="MF_00047"/>
    </source>
</evidence>
<accession>A0ABU2B0E7</accession>
<dbReference type="GO" id="GO:0008716">
    <property type="term" value="F:D-alanine-D-alanine ligase activity"/>
    <property type="evidence" value="ECO:0007669"/>
    <property type="project" value="UniProtKB-EC"/>
</dbReference>
<dbReference type="Gene3D" id="3.30.470.20">
    <property type="entry name" value="ATP-grasp fold, B domain"/>
    <property type="match status" value="1"/>
</dbReference>
<dbReference type="EC" id="6.3.2.4" evidence="13"/>
<name>A0ABU2B0E7_9MICC</name>
<keyword evidence="7 14" id="KW-0067">ATP-binding</keyword>
<dbReference type="InterPro" id="IPR000291">
    <property type="entry name" value="D-Ala_lig_Van_CS"/>
</dbReference>
<dbReference type="PROSITE" id="PS50975">
    <property type="entry name" value="ATP_GRASP"/>
    <property type="match status" value="1"/>
</dbReference>
<evidence type="ECO:0000256" key="4">
    <source>
        <dbReference type="ARBA" id="ARBA00022598"/>
    </source>
</evidence>
<keyword evidence="4 13" id="KW-0436">Ligase</keyword>
<dbReference type="EMBL" id="JAVDYJ010000001">
    <property type="protein sequence ID" value="MDR7346886.1"/>
    <property type="molecule type" value="Genomic_DNA"/>
</dbReference>
<comment type="function">
    <text evidence="13">Cell wall formation.</text>
</comment>
<evidence type="ECO:0000256" key="10">
    <source>
        <dbReference type="ARBA" id="ARBA00022984"/>
    </source>
</evidence>
<reference evidence="16 17" key="1">
    <citation type="submission" date="2023-07" db="EMBL/GenBank/DDBJ databases">
        <title>Sequencing the genomes of 1000 actinobacteria strains.</title>
        <authorList>
            <person name="Klenk H.-P."/>
        </authorList>
    </citation>
    <scope>NUCLEOTIDE SEQUENCE [LARGE SCALE GENOMIC DNA]</scope>
    <source>
        <strain evidence="16 17">DSM 22966</strain>
    </source>
</reference>
<dbReference type="Pfam" id="PF07478">
    <property type="entry name" value="Dala_Dala_lig_C"/>
    <property type="match status" value="1"/>
</dbReference>
<comment type="cofactor">
    <cofactor evidence="2">
        <name>Mg(2+)</name>
        <dbReference type="ChEBI" id="CHEBI:18420"/>
    </cofactor>
</comment>
<dbReference type="InterPro" id="IPR011127">
    <property type="entry name" value="Dala_Dala_lig_N"/>
</dbReference>
<dbReference type="PROSITE" id="PS00844">
    <property type="entry name" value="DALA_DALA_LIGASE_2"/>
    <property type="match status" value="1"/>
</dbReference>
<evidence type="ECO:0000256" key="9">
    <source>
        <dbReference type="ARBA" id="ARBA00022960"/>
    </source>
</evidence>
<dbReference type="PANTHER" id="PTHR23132">
    <property type="entry name" value="D-ALANINE--D-ALANINE LIGASE"/>
    <property type="match status" value="1"/>
</dbReference>
<gene>
    <name evidence="13" type="primary">ddl</name>
    <name evidence="16" type="ORF">J2S62_001143</name>
</gene>
<comment type="subcellular location">
    <subcellularLocation>
        <location evidence="13">Cytoplasm</location>
    </subcellularLocation>
</comment>
<evidence type="ECO:0000256" key="8">
    <source>
        <dbReference type="ARBA" id="ARBA00022842"/>
    </source>
</evidence>
<comment type="cofactor">
    <cofactor evidence="1">
        <name>Mn(2+)</name>
        <dbReference type="ChEBI" id="CHEBI:29035"/>
    </cofactor>
</comment>
<evidence type="ECO:0000256" key="12">
    <source>
        <dbReference type="ARBA" id="ARBA00023316"/>
    </source>
</evidence>
<evidence type="ECO:0000256" key="11">
    <source>
        <dbReference type="ARBA" id="ARBA00023211"/>
    </source>
</evidence>
<dbReference type="PANTHER" id="PTHR23132:SF25">
    <property type="entry name" value="D-ALANINE--D-ALANINE LIGASE A"/>
    <property type="match status" value="1"/>
</dbReference>
<dbReference type="NCBIfam" id="TIGR01205">
    <property type="entry name" value="D_ala_D_alaTIGR"/>
    <property type="match status" value="1"/>
</dbReference>
<organism evidence="16 17">
    <name type="scientific">Enteractinococcus fodinae</name>
    <dbReference type="NCBI Taxonomy" id="684663"/>
    <lineage>
        <taxon>Bacteria</taxon>
        <taxon>Bacillati</taxon>
        <taxon>Actinomycetota</taxon>
        <taxon>Actinomycetes</taxon>
        <taxon>Micrococcales</taxon>
        <taxon>Micrococcaceae</taxon>
    </lineage>
</organism>
<keyword evidence="10 13" id="KW-0573">Peptidoglycan synthesis</keyword>
<comment type="pathway">
    <text evidence="13">Cell wall biogenesis; peptidoglycan biosynthesis.</text>
</comment>
<evidence type="ECO:0000313" key="16">
    <source>
        <dbReference type="EMBL" id="MDR7346886.1"/>
    </source>
</evidence>
<keyword evidence="17" id="KW-1185">Reference proteome</keyword>
<dbReference type="RefSeq" id="WP_310172413.1">
    <property type="nucleotide sequence ID" value="NZ_BAABHE010000002.1"/>
</dbReference>
<dbReference type="InterPro" id="IPR011761">
    <property type="entry name" value="ATP-grasp"/>
</dbReference>
<keyword evidence="13" id="KW-0963">Cytoplasm</keyword>
<comment type="caution">
    <text evidence="16">The sequence shown here is derived from an EMBL/GenBank/DDBJ whole genome shotgun (WGS) entry which is preliminary data.</text>
</comment>
<dbReference type="Proteomes" id="UP001183794">
    <property type="component" value="Unassembled WGS sequence"/>
</dbReference>
<evidence type="ECO:0000256" key="5">
    <source>
        <dbReference type="ARBA" id="ARBA00022723"/>
    </source>
</evidence>
<dbReference type="InterPro" id="IPR013815">
    <property type="entry name" value="ATP_grasp_subdomain_1"/>
</dbReference>
<dbReference type="PIRSF" id="PIRSF039102">
    <property type="entry name" value="Ddl/VanB"/>
    <property type="match status" value="1"/>
</dbReference>
<dbReference type="InterPro" id="IPR016185">
    <property type="entry name" value="PreATP-grasp_dom_sf"/>
</dbReference>
<evidence type="ECO:0000256" key="14">
    <source>
        <dbReference type="PROSITE-ProRule" id="PRU00409"/>
    </source>
</evidence>
<dbReference type="HAMAP" id="MF_00047">
    <property type="entry name" value="Dala_Dala_lig"/>
    <property type="match status" value="1"/>
</dbReference>
<feature type="domain" description="ATP-grasp" evidence="15">
    <location>
        <begin position="162"/>
        <end position="376"/>
    </location>
</feature>
<dbReference type="Gene3D" id="3.40.50.20">
    <property type="match status" value="1"/>
</dbReference>
<proteinExistence type="inferred from homology"/>
<keyword evidence="8" id="KW-0460">Magnesium</keyword>
<dbReference type="Pfam" id="PF01820">
    <property type="entry name" value="Dala_Dala_lig_N"/>
    <property type="match status" value="1"/>
</dbReference>
<evidence type="ECO:0000256" key="7">
    <source>
        <dbReference type="ARBA" id="ARBA00022840"/>
    </source>
</evidence>
<dbReference type="Gene3D" id="3.30.1490.20">
    <property type="entry name" value="ATP-grasp fold, A domain"/>
    <property type="match status" value="1"/>
</dbReference>
<keyword evidence="5" id="KW-0479">Metal-binding</keyword>
<comment type="catalytic activity">
    <reaction evidence="13">
        <text>2 D-alanine + ATP = D-alanyl-D-alanine + ADP + phosphate + H(+)</text>
        <dbReference type="Rhea" id="RHEA:11224"/>
        <dbReference type="ChEBI" id="CHEBI:15378"/>
        <dbReference type="ChEBI" id="CHEBI:30616"/>
        <dbReference type="ChEBI" id="CHEBI:43474"/>
        <dbReference type="ChEBI" id="CHEBI:57416"/>
        <dbReference type="ChEBI" id="CHEBI:57822"/>
        <dbReference type="ChEBI" id="CHEBI:456216"/>
        <dbReference type="EC" id="6.3.2.4"/>
    </reaction>
</comment>
<evidence type="ECO:0000256" key="1">
    <source>
        <dbReference type="ARBA" id="ARBA00001936"/>
    </source>
</evidence>
<evidence type="ECO:0000256" key="2">
    <source>
        <dbReference type="ARBA" id="ARBA00001946"/>
    </source>
</evidence>
<evidence type="ECO:0000256" key="3">
    <source>
        <dbReference type="ARBA" id="ARBA00010871"/>
    </source>
</evidence>
<keyword evidence="6 14" id="KW-0547">Nucleotide-binding</keyword>
<keyword evidence="12 13" id="KW-0961">Cell wall biogenesis/degradation</keyword>
<dbReference type="InterPro" id="IPR005905">
    <property type="entry name" value="D_ala_D_ala"/>
</dbReference>
<dbReference type="NCBIfam" id="NF002528">
    <property type="entry name" value="PRK01966.1-4"/>
    <property type="match status" value="1"/>
</dbReference>
<dbReference type="SUPFAM" id="SSF52440">
    <property type="entry name" value="PreATP-grasp domain"/>
    <property type="match status" value="1"/>
</dbReference>
<dbReference type="PROSITE" id="PS00843">
    <property type="entry name" value="DALA_DALA_LIGASE_1"/>
    <property type="match status" value="1"/>
</dbReference>
<evidence type="ECO:0000313" key="17">
    <source>
        <dbReference type="Proteomes" id="UP001183794"/>
    </source>
</evidence>
<dbReference type="SUPFAM" id="SSF56059">
    <property type="entry name" value="Glutathione synthetase ATP-binding domain-like"/>
    <property type="match status" value="1"/>
</dbReference>
<keyword evidence="11" id="KW-0464">Manganese</keyword>